<accession>A0A417YU38</accession>
<comment type="caution">
    <text evidence="2">The sequence shown here is derived from an EMBL/GenBank/DDBJ whole genome shotgun (WGS) entry which is preliminary data.</text>
</comment>
<keyword evidence="1" id="KW-0472">Membrane</keyword>
<reference evidence="2 3" key="1">
    <citation type="journal article" date="2017" name="Int. J. Syst. Evol. Microbiol.">
        <title>Bacillus notoginsengisoli sp. nov., a novel bacterium isolated from the rhizosphere of Panax notoginseng.</title>
        <authorList>
            <person name="Zhang M.Y."/>
            <person name="Cheng J."/>
            <person name="Cai Y."/>
            <person name="Zhang T.Y."/>
            <person name="Wu Y.Y."/>
            <person name="Manikprabhu D."/>
            <person name="Li W.J."/>
            <person name="Zhang Y.X."/>
        </authorList>
    </citation>
    <scope>NUCLEOTIDE SEQUENCE [LARGE SCALE GENOMIC DNA]</scope>
    <source>
        <strain evidence="2 3">JCM 30743</strain>
    </source>
</reference>
<proteinExistence type="predicted"/>
<dbReference type="OrthoDB" id="2456214at2"/>
<evidence type="ECO:0000313" key="2">
    <source>
        <dbReference type="EMBL" id="RHW40652.1"/>
    </source>
</evidence>
<dbReference type="RefSeq" id="WP_118920769.1">
    <property type="nucleotide sequence ID" value="NZ_QWEG01000006.1"/>
</dbReference>
<dbReference type="AlphaFoldDB" id="A0A417YU38"/>
<keyword evidence="1" id="KW-0812">Transmembrane</keyword>
<evidence type="ECO:0000256" key="1">
    <source>
        <dbReference type="SAM" id="Phobius"/>
    </source>
</evidence>
<sequence>MKRMFNIYKYPLWLRTIRGVVAQFSIPFCIFQGIRTIIFPTTFDVLFLAVLILIATALYFEII</sequence>
<keyword evidence="3" id="KW-1185">Reference proteome</keyword>
<dbReference type="Proteomes" id="UP000284416">
    <property type="component" value="Unassembled WGS sequence"/>
</dbReference>
<keyword evidence="1" id="KW-1133">Transmembrane helix</keyword>
<feature type="transmembrane region" description="Helical" evidence="1">
    <location>
        <begin position="12"/>
        <end position="31"/>
    </location>
</feature>
<organism evidence="2 3">
    <name type="scientific">Neobacillus notoginsengisoli</name>
    <dbReference type="NCBI Taxonomy" id="1578198"/>
    <lineage>
        <taxon>Bacteria</taxon>
        <taxon>Bacillati</taxon>
        <taxon>Bacillota</taxon>
        <taxon>Bacilli</taxon>
        <taxon>Bacillales</taxon>
        <taxon>Bacillaceae</taxon>
        <taxon>Neobacillus</taxon>
    </lineage>
</organism>
<dbReference type="EMBL" id="QWEG01000006">
    <property type="protein sequence ID" value="RHW40652.1"/>
    <property type="molecule type" value="Genomic_DNA"/>
</dbReference>
<protein>
    <submittedName>
        <fullName evidence="2">Uncharacterized protein</fullName>
    </submittedName>
</protein>
<name>A0A417YU38_9BACI</name>
<gene>
    <name evidence="2" type="ORF">D1B31_10670</name>
</gene>
<feature type="transmembrane region" description="Helical" evidence="1">
    <location>
        <begin position="37"/>
        <end position="60"/>
    </location>
</feature>
<evidence type="ECO:0000313" key="3">
    <source>
        <dbReference type="Proteomes" id="UP000284416"/>
    </source>
</evidence>